<dbReference type="VEuPathDB" id="AmoebaDB:NF0130590"/>
<evidence type="ECO:0000313" key="3">
    <source>
        <dbReference type="Proteomes" id="UP000444721"/>
    </source>
</evidence>
<dbReference type="RefSeq" id="XP_044557618.1">
    <property type="nucleotide sequence ID" value="XM_044712643.1"/>
</dbReference>
<gene>
    <name evidence="2" type="ORF">FDP41_008756</name>
</gene>
<feature type="compositionally biased region" description="Acidic residues" evidence="1">
    <location>
        <begin position="187"/>
        <end position="212"/>
    </location>
</feature>
<accession>A0A6A5BFU7</accession>
<evidence type="ECO:0000313" key="2">
    <source>
        <dbReference type="EMBL" id="KAF0972904.1"/>
    </source>
</evidence>
<reference evidence="2 3" key="1">
    <citation type="journal article" date="2019" name="Sci. Rep.">
        <title>Nanopore sequencing improves the draft genome of the human pathogenic amoeba Naegleria fowleri.</title>
        <authorList>
            <person name="Liechti N."/>
            <person name="Schurch N."/>
            <person name="Bruggmann R."/>
            <person name="Wittwer M."/>
        </authorList>
    </citation>
    <scope>NUCLEOTIDE SEQUENCE [LARGE SCALE GENOMIC DNA]</scope>
    <source>
        <strain evidence="2 3">ATCC 30894</strain>
    </source>
</reference>
<feature type="compositionally biased region" description="Basic and acidic residues" evidence="1">
    <location>
        <begin position="177"/>
        <end position="186"/>
    </location>
</feature>
<sequence length="212" mass="24660">MSKLQQRLDHLVKSYYDSDLKITHTKYEETCDRLGLAKKDFLHDISLYRDKVSSPNTLSISMIQEMVQQEYMKILPKEEAENLKKRKQQLKEKRDLKRKKAFQQDRVCDKCGNSEFFYIGARSCDNGELIFPSGRQIEGYLPVLPSICDSDGVMMYLCLECGVPFGFNSAEVKRILAEREQERYPPEQDDDVDEDDDENEENSGGSEEEDEE</sequence>
<evidence type="ECO:0000256" key="1">
    <source>
        <dbReference type="SAM" id="MobiDB-lite"/>
    </source>
</evidence>
<dbReference type="Proteomes" id="UP000444721">
    <property type="component" value="Unassembled WGS sequence"/>
</dbReference>
<protein>
    <submittedName>
        <fullName evidence="2">Uncharacterized protein</fullName>
    </submittedName>
</protein>
<dbReference type="VEuPathDB" id="AmoebaDB:NfTy_010690"/>
<dbReference type="VEuPathDB" id="AmoebaDB:FDP41_008756"/>
<organism evidence="2 3">
    <name type="scientific">Naegleria fowleri</name>
    <name type="common">Brain eating amoeba</name>
    <dbReference type="NCBI Taxonomy" id="5763"/>
    <lineage>
        <taxon>Eukaryota</taxon>
        <taxon>Discoba</taxon>
        <taxon>Heterolobosea</taxon>
        <taxon>Tetramitia</taxon>
        <taxon>Eutetramitia</taxon>
        <taxon>Vahlkampfiidae</taxon>
        <taxon>Naegleria</taxon>
    </lineage>
</organism>
<comment type="caution">
    <text evidence="2">The sequence shown here is derived from an EMBL/GenBank/DDBJ whole genome shotgun (WGS) entry which is preliminary data.</text>
</comment>
<name>A0A6A5BFU7_NAEFO</name>
<proteinExistence type="predicted"/>
<dbReference type="GeneID" id="68115974"/>
<feature type="region of interest" description="Disordered" evidence="1">
    <location>
        <begin position="177"/>
        <end position="212"/>
    </location>
</feature>
<keyword evidence="3" id="KW-1185">Reference proteome</keyword>
<dbReference type="OrthoDB" id="9975278at2759"/>
<dbReference type="EMBL" id="VFQX01000064">
    <property type="protein sequence ID" value="KAF0972904.1"/>
    <property type="molecule type" value="Genomic_DNA"/>
</dbReference>
<dbReference type="OMA" id="ITHTKYE"/>
<dbReference type="AlphaFoldDB" id="A0A6A5BFU7"/>